<dbReference type="Ensembl" id="ENSSSCT00035053324.1">
    <property type="protein sequence ID" value="ENSSSCP00035021433.1"/>
    <property type="gene ID" value="ENSSSCG00035040166.1"/>
</dbReference>
<dbReference type="Proteomes" id="UP000694728">
    <property type="component" value="Unplaced"/>
</dbReference>
<evidence type="ECO:0000256" key="1">
    <source>
        <dbReference type="ARBA" id="ARBA00007043"/>
    </source>
</evidence>
<sequence>MSGHVRTESKSAGRRDDGESFQPVGRLVAQQPSDKQPQLEKPPTESQDIIPAQDIGDEEAPVAQGLVMKAEQELSLLKIVDEPGDGPDIKEESLPSLEPIKMPEAGLLSIKMQIMGLLFSTMLYSL</sequence>
<dbReference type="Proteomes" id="UP000694725">
    <property type="component" value="Unplaced"/>
</dbReference>
<gene>
    <name evidence="4" type="primary">PAGE2B</name>
</gene>
<comment type="similarity">
    <text evidence="1">Belongs to the GAGE family.</text>
</comment>
<evidence type="ECO:0000313" key="5">
    <source>
        <dbReference type="Proteomes" id="UP000694720"/>
    </source>
</evidence>
<dbReference type="Ensembl" id="ENSSSCT00065024770.1">
    <property type="protein sequence ID" value="ENSSSCP00065010115.1"/>
    <property type="gene ID" value="ENSSSCG00065018636.1"/>
</dbReference>
<dbReference type="Ensembl" id="ENSSSCT00025049686.1">
    <property type="protein sequence ID" value="ENSSSCP00025021234.1"/>
    <property type="gene ID" value="ENSSSCG00025036452.1"/>
</dbReference>
<dbReference type="PANTHER" id="PTHR14047:SF1">
    <property type="entry name" value="P ANTIGEN FAMILY MEMBER 3"/>
    <property type="match status" value="1"/>
</dbReference>
<evidence type="ECO:0000259" key="3">
    <source>
        <dbReference type="SMART" id="SM01379"/>
    </source>
</evidence>
<accession>A0A8D0ZXE0</accession>
<name>A0A8D0ZXE0_PIG</name>
<dbReference type="SMART" id="SM01379">
    <property type="entry name" value="GAGE"/>
    <property type="match status" value="1"/>
</dbReference>
<dbReference type="AlphaFoldDB" id="A0A8D0ZXE0"/>
<dbReference type="Proteomes" id="UP000694727">
    <property type="component" value="Unplaced"/>
</dbReference>
<feature type="domain" description="GAGE" evidence="3">
    <location>
        <begin position="1"/>
        <end position="110"/>
    </location>
</feature>
<evidence type="ECO:0000313" key="4">
    <source>
        <dbReference type="Ensembl" id="ENSSSCP00035021433.1"/>
    </source>
</evidence>
<protein>
    <submittedName>
        <fullName evidence="4">PAGE family member 2B</fullName>
    </submittedName>
</protein>
<dbReference type="Pfam" id="PF05831">
    <property type="entry name" value="GAGE"/>
    <property type="match status" value="1"/>
</dbReference>
<organism evidence="4 5">
    <name type="scientific">Sus scrofa</name>
    <name type="common">Pig</name>
    <dbReference type="NCBI Taxonomy" id="9823"/>
    <lineage>
        <taxon>Eukaryota</taxon>
        <taxon>Metazoa</taxon>
        <taxon>Chordata</taxon>
        <taxon>Craniata</taxon>
        <taxon>Vertebrata</taxon>
        <taxon>Euteleostomi</taxon>
        <taxon>Mammalia</taxon>
        <taxon>Eutheria</taxon>
        <taxon>Laurasiatheria</taxon>
        <taxon>Artiodactyla</taxon>
        <taxon>Suina</taxon>
        <taxon>Suidae</taxon>
        <taxon>Sus</taxon>
    </lineage>
</organism>
<feature type="region of interest" description="Disordered" evidence="2">
    <location>
        <begin position="1"/>
        <end position="58"/>
    </location>
</feature>
<proteinExistence type="inferred from homology"/>
<reference evidence="4" key="1">
    <citation type="submission" date="2025-05" db="UniProtKB">
        <authorList>
            <consortium name="Ensembl"/>
        </authorList>
    </citation>
    <scope>IDENTIFICATION</scope>
</reference>
<evidence type="ECO:0000256" key="2">
    <source>
        <dbReference type="SAM" id="MobiDB-lite"/>
    </source>
</evidence>
<feature type="compositionally biased region" description="Basic and acidic residues" evidence="2">
    <location>
        <begin position="1"/>
        <end position="18"/>
    </location>
</feature>
<dbReference type="InterPro" id="IPR031320">
    <property type="entry name" value="GAGE"/>
</dbReference>
<dbReference type="Ensembl" id="ENSSSCT00045035584.1">
    <property type="protein sequence ID" value="ENSSSCP00045024717.1"/>
    <property type="gene ID" value="ENSSSCG00045020829.1"/>
</dbReference>
<dbReference type="PANTHER" id="PTHR14047">
    <property type="entry name" value="P ANTIGEN FAMILY MEMBER 5-RELATED"/>
    <property type="match status" value="1"/>
</dbReference>
<dbReference type="Proteomes" id="UP000694720">
    <property type="component" value="Unplaced"/>
</dbReference>
<dbReference type="InterPro" id="IPR008625">
    <property type="entry name" value="GAGE_fam"/>
</dbReference>